<dbReference type="PANTHER" id="PTHR31964">
    <property type="entry name" value="ADENINE NUCLEOTIDE ALPHA HYDROLASES-LIKE SUPERFAMILY PROTEIN"/>
    <property type="match status" value="1"/>
</dbReference>
<dbReference type="Proteomes" id="UP000695562">
    <property type="component" value="Unassembled WGS sequence"/>
</dbReference>
<dbReference type="SUPFAM" id="SSF52402">
    <property type="entry name" value="Adenine nucleotide alpha hydrolases-like"/>
    <property type="match status" value="1"/>
</dbReference>
<name>A0A8J4Q2E5_9MYCE</name>
<dbReference type="EMBL" id="AJWJ01000027">
    <property type="protein sequence ID" value="KAF2077497.1"/>
    <property type="molecule type" value="Genomic_DNA"/>
</dbReference>
<dbReference type="InterPro" id="IPR014729">
    <property type="entry name" value="Rossmann-like_a/b/a_fold"/>
</dbReference>
<dbReference type="OrthoDB" id="843225at2759"/>
<keyword evidence="3" id="KW-1185">Reference proteome</keyword>
<dbReference type="AlphaFoldDB" id="A0A8J4Q2E5"/>
<dbReference type="PANTHER" id="PTHR31964:SF113">
    <property type="entry name" value="USPA DOMAIN-CONTAINING PROTEIN"/>
    <property type="match status" value="1"/>
</dbReference>
<organism evidence="2 3">
    <name type="scientific">Polysphondylium violaceum</name>
    <dbReference type="NCBI Taxonomy" id="133409"/>
    <lineage>
        <taxon>Eukaryota</taxon>
        <taxon>Amoebozoa</taxon>
        <taxon>Evosea</taxon>
        <taxon>Eumycetozoa</taxon>
        <taxon>Dictyostelia</taxon>
        <taxon>Dictyosteliales</taxon>
        <taxon>Dictyosteliaceae</taxon>
        <taxon>Polysphondylium</taxon>
    </lineage>
</organism>
<dbReference type="Gene3D" id="3.40.50.620">
    <property type="entry name" value="HUPs"/>
    <property type="match status" value="1"/>
</dbReference>
<evidence type="ECO:0000259" key="1">
    <source>
        <dbReference type="Pfam" id="PF00582"/>
    </source>
</evidence>
<dbReference type="CDD" id="cd23659">
    <property type="entry name" value="USP_At3g01520-like"/>
    <property type="match status" value="1"/>
</dbReference>
<feature type="domain" description="UspA" evidence="1">
    <location>
        <begin position="2"/>
        <end position="124"/>
    </location>
</feature>
<comment type="caution">
    <text evidence="2">The sequence shown here is derived from an EMBL/GenBank/DDBJ whole genome shotgun (WGS) entry which is preliminary data.</text>
</comment>
<reference evidence="2" key="1">
    <citation type="submission" date="2020-01" db="EMBL/GenBank/DDBJ databases">
        <title>Development of genomics and gene disruption for Polysphondylium violaceum indicates a role for the polyketide synthase stlB in stalk morphogenesis.</title>
        <authorList>
            <person name="Narita B."/>
            <person name="Kawabe Y."/>
            <person name="Kin K."/>
            <person name="Saito T."/>
            <person name="Gibbs R."/>
            <person name="Kuspa A."/>
            <person name="Muzny D."/>
            <person name="Queller D."/>
            <person name="Richards S."/>
            <person name="Strassman J."/>
            <person name="Sucgang R."/>
            <person name="Worley K."/>
            <person name="Schaap P."/>
        </authorList>
    </citation>
    <scope>NUCLEOTIDE SEQUENCE</scope>
    <source>
        <strain evidence="2">QSvi11</strain>
    </source>
</reference>
<dbReference type="InterPro" id="IPR006015">
    <property type="entry name" value="Universal_stress_UspA"/>
</dbReference>
<accession>A0A8J4Q2E5</accession>
<dbReference type="PRINTS" id="PR01438">
    <property type="entry name" value="UNVRSLSTRESS"/>
</dbReference>
<dbReference type="InterPro" id="IPR006016">
    <property type="entry name" value="UspA"/>
</dbReference>
<protein>
    <recommendedName>
        <fullName evidence="1">UspA domain-containing protein</fullName>
    </recommendedName>
</protein>
<sequence>MTRFLVSLDGSDNSHKAFQLAQSLYKPGDIMHILTIAKPNEALHKAEDLLQKYEDLASINGMKNERVVLRSSDVREGIERAIQDYSIDILILGTRGMGPLKKIFISSVSDHCMKNACCDVIIAK</sequence>
<gene>
    <name evidence="2" type="ORF">CYY_001196</name>
</gene>
<evidence type="ECO:0000313" key="3">
    <source>
        <dbReference type="Proteomes" id="UP000695562"/>
    </source>
</evidence>
<proteinExistence type="predicted"/>
<evidence type="ECO:0000313" key="2">
    <source>
        <dbReference type="EMBL" id="KAF2077497.1"/>
    </source>
</evidence>
<dbReference type="Pfam" id="PF00582">
    <property type="entry name" value="Usp"/>
    <property type="match status" value="1"/>
</dbReference>